<keyword evidence="3" id="KW-1185">Reference proteome</keyword>
<feature type="transmembrane region" description="Helical" evidence="1">
    <location>
        <begin position="383"/>
        <end position="401"/>
    </location>
</feature>
<dbReference type="Proteomes" id="UP000317365">
    <property type="component" value="Chromosome"/>
</dbReference>
<dbReference type="RefSeq" id="WP_142813854.1">
    <property type="nucleotide sequence ID" value="NZ_CP036282.1"/>
</dbReference>
<dbReference type="AlphaFoldDB" id="A0A515EUY5"/>
<dbReference type="KEGG" id="rhg:EXZ61_20915"/>
<evidence type="ECO:0000313" key="2">
    <source>
        <dbReference type="EMBL" id="QDL56419.1"/>
    </source>
</evidence>
<keyword evidence="1" id="KW-1133">Transmembrane helix</keyword>
<protein>
    <submittedName>
        <fullName evidence="2">Cell envelope integrity protein CreD</fullName>
    </submittedName>
</protein>
<dbReference type="EMBL" id="CP036282">
    <property type="protein sequence ID" value="QDL56419.1"/>
    <property type="molecule type" value="Genomic_DNA"/>
</dbReference>
<feature type="transmembrane region" description="Helical" evidence="1">
    <location>
        <begin position="330"/>
        <end position="349"/>
    </location>
</feature>
<sequence>MKNALLMKGLLVSLLALILWVPLSMIEHTIEERTRYRAEAVNAIAASSAGEQKLWGPVLTVQVEEEFDEEISGWTPVNGKKGYARRSRSHVITVQPESVDFQGSMVVEKRAFGLYSTPVYELHAVLSGQFVTPSVRALPALGPNATLKWGVPVLSVGVADTRGISGAPKVLLANRELSTARGSVAEAFKTGFHASGPTAVDGNPTALTFSVDMQLAGTSAFGFVPTGEVSTATLSGNWPHPSFGGDFLPRSRTLDKNTFTAQWGTTALASTGVADSTHEARGFQVKLIEPVDVYQQAMRSVKYGFLFIALSFASFFLFEQIKQLRIHPIQYALVGLAQAVFFLLLTSLSEHLSFAAAYGAAAVASVGLVGTYLASVLRSTPRAMGFGAAMATLYGALYGILQSEQNALLLGSVLLFLVLAAFMLGTRRVDWYGAGAERS</sequence>
<dbReference type="PIRSF" id="PIRSF004548">
    <property type="entry name" value="CreD"/>
    <property type="match status" value="1"/>
</dbReference>
<dbReference type="NCBIfam" id="NF008712">
    <property type="entry name" value="PRK11715.1-1"/>
    <property type="match status" value="1"/>
</dbReference>
<reference evidence="3" key="1">
    <citation type="submission" date="2019-02" db="EMBL/GenBank/DDBJ databases">
        <title>Complete genome sequence of Rhodoferax sp. Gr-4.</title>
        <authorList>
            <person name="Jin L."/>
        </authorList>
    </citation>
    <scope>NUCLEOTIDE SEQUENCE [LARGE SCALE GENOMIC DNA]</scope>
    <source>
        <strain evidence="3">Gr-4</strain>
    </source>
</reference>
<name>A0A515EUY5_9BURK</name>
<dbReference type="InterPro" id="IPR010364">
    <property type="entry name" value="Uncharacterised_IM_CreD"/>
</dbReference>
<feature type="transmembrane region" description="Helical" evidence="1">
    <location>
        <begin position="355"/>
        <end position="376"/>
    </location>
</feature>
<organism evidence="2 3">
    <name type="scientific">Rhodoferax aquaticus</name>
    <dbReference type="NCBI Taxonomy" id="2527691"/>
    <lineage>
        <taxon>Bacteria</taxon>
        <taxon>Pseudomonadati</taxon>
        <taxon>Pseudomonadota</taxon>
        <taxon>Betaproteobacteria</taxon>
        <taxon>Burkholderiales</taxon>
        <taxon>Comamonadaceae</taxon>
        <taxon>Rhodoferax</taxon>
    </lineage>
</organism>
<keyword evidence="1" id="KW-0472">Membrane</keyword>
<reference evidence="3" key="2">
    <citation type="journal article" date="2020" name="Int. J. Syst. Evol. Microbiol.">
        <title>Genomic insights into a novel species Rhodoferax aquaticus sp. nov., isolated from freshwater.</title>
        <authorList>
            <person name="Li T."/>
            <person name="Zhuo Y."/>
            <person name="Jin C.Z."/>
            <person name="Wu X."/>
            <person name="Ko S.R."/>
            <person name="Jin F.J."/>
            <person name="Ahn C.Y."/>
            <person name="Oh H.M."/>
            <person name="Lee H.G."/>
            <person name="Jin L."/>
        </authorList>
    </citation>
    <scope>NUCLEOTIDE SEQUENCE [LARGE SCALE GENOMIC DNA]</scope>
    <source>
        <strain evidence="3">Gr-4</strain>
    </source>
</reference>
<feature type="transmembrane region" description="Helical" evidence="1">
    <location>
        <begin position="407"/>
        <end position="425"/>
    </location>
</feature>
<feature type="transmembrane region" description="Helical" evidence="1">
    <location>
        <begin position="300"/>
        <end position="318"/>
    </location>
</feature>
<accession>A0A515EUY5</accession>
<dbReference type="Pfam" id="PF06123">
    <property type="entry name" value="CreD"/>
    <property type="match status" value="1"/>
</dbReference>
<dbReference type="GO" id="GO:0005886">
    <property type="term" value="C:plasma membrane"/>
    <property type="evidence" value="ECO:0007669"/>
    <property type="project" value="TreeGrafter"/>
</dbReference>
<evidence type="ECO:0000256" key="1">
    <source>
        <dbReference type="SAM" id="Phobius"/>
    </source>
</evidence>
<dbReference type="PANTHER" id="PTHR30092">
    <property type="entry name" value="INNER MEMBRANE PROTEIN CRED"/>
    <property type="match status" value="1"/>
</dbReference>
<keyword evidence="1" id="KW-0812">Transmembrane</keyword>
<proteinExistence type="predicted"/>
<gene>
    <name evidence="2" type="ORF">EXZ61_20915</name>
</gene>
<evidence type="ECO:0000313" key="3">
    <source>
        <dbReference type="Proteomes" id="UP000317365"/>
    </source>
</evidence>
<dbReference type="PANTHER" id="PTHR30092:SF0">
    <property type="entry name" value="INNER MEMBRANE PROTEIN CRED"/>
    <property type="match status" value="1"/>
</dbReference>